<proteinExistence type="predicted"/>
<feature type="compositionally biased region" description="Acidic residues" evidence="1">
    <location>
        <begin position="39"/>
        <end position="60"/>
    </location>
</feature>
<dbReference type="EMBL" id="JAIWYP010000002">
    <property type="protein sequence ID" value="KAH3862156.1"/>
    <property type="molecule type" value="Genomic_DNA"/>
</dbReference>
<organism evidence="2 3">
    <name type="scientific">Dreissena polymorpha</name>
    <name type="common">Zebra mussel</name>
    <name type="synonym">Mytilus polymorpha</name>
    <dbReference type="NCBI Taxonomy" id="45954"/>
    <lineage>
        <taxon>Eukaryota</taxon>
        <taxon>Metazoa</taxon>
        <taxon>Spiralia</taxon>
        <taxon>Lophotrochozoa</taxon>
        <taxon>Mollusca</taxon>
        <taxon>Bivalvia</taxon>
        <taxon>Autobranchia</taxon>
        <taxon>Heteroconchia</taxon>
        <taxon>Euheterodonta</taxon>
        <taxon>Imparidentia</taxon>
        <taxon>Neoheterodontei</taxon>
        <taxon>Myida</taxon>
        <taxon>Dreissenoidea</taxon>
        <taxon>Dreissenidae</taxon>
        <taxon>Dreissena</taxon>
    </lineage>
</organism>
<dbReference type="AlphaFoldDB" id="A0A9D4RBD8"/>
<dbReference type="Proteomes" id="UP000828390">
    <property type="component" value="Unassembled WGS sequence"/>
</dbReference>
<feature type="compositionally biased region" description="Basic and acidic residues" evidence="1">
    <location>
        <begin position="61"/>
        <end position="78"/>
    </location>
</feature>
<keyword evidence="3" id="KW-1185">Reference proteome</keyword>
<name>A0A9D4RBD8_DREPO</name>
<feature type="region of interest" description="Disordered" evidence="1">
    <location>
        <begin position="39"/>
        <end position="78"/>
    </location>
</feature>
<reference evidence="2" key="1">
    <citation type="journal article" date="2019" name="bioRxiv">
        <title>The Genome of the Zebra Mussel, Dreissena polymorpha: A Resource for Invasive Species Research.</title>
        <authorList>
            <person name="McCartney M.A."/>
            <person name="Auch B."/>
            <person name="Kono T."/>
            <person name="Mallez S."/>
            <person name="Zhang Y."/>
            <person name="Obille A."/>
            <person name="Becker A."/>
            <person name="Abrahante J.E."/>
            <person name="Garbe J."/>
            <person name="Badalamenti J.P."/>
            <person name="Herman A."/>
            <person name="Mangelson H."/>
            <person name="Liachko I."/>
            <person name="Sullivan S."/>
            <person name="Sone E.D."/>
            <person name="Koren S."/>
            <person name="Silverstein K.A.T."/>
            <person name="Beckman K.B."/>
            <person name="Gohl D.M."/>
        </authorList>
    </citation>
    <scope>NUCLEOTIDE SEQUENCE</scope>
    <source>
        <strain evidence="2">Duluth1</strain>
        <tissue evidence="2">Whole animal</tissue>
    </source>
</reference>
<evidence type="ECO:0000313" key="2">
    <source>
        <dbReference type="EMBL" id="KAH3862156.1"/>
    </source>
</evidence>
<sequence length="78" mass="9216">MSALQYLKDNNEKYEDVIVNTTWLEQASELDRKLIDACEDNDSDDLEEDNDSDDLEDEENDHCADSKHDTEHVERRRK</sequence>
<protein>
    <submittedName>
        <fullName evidence="2">Uncharacterized protein</fullName>
    </submittedName>
</protein>
<evidence type="ECO:0000313" key="3">
    <source>
        <dbReference type="Proteomes" id="UP000828390"/>
    </source>
</evidence>
<evidence type="ECO:0000256" key="1">
    <source>
        <dbReference type="SAM" id="MobiDB-lite"/>
    </source>
</evidence>
<gene>
    <name evidence="2" type="ORF">DPMN_025121</name>
</gene>
<comment type="caution">
    <text evidence="2">The sequence shown here is derived from an EMBL/GenBank/DDBJ whole genome shotgun (WGS) entry which is preliminary data.</text>
</comment>
<accession>A0A9D4RBD8</accession>
<reference evidence="2" key="2">
    <citation type="submission" date="2020-11" db="EMBL/GenBank/DDBJ databases">
        <authorList>
            <person name="McCartney M.A."/>
            <person name="Auch B."/>
            <person name="Kono T."/>
            <person name="Mallez S."/>
            <person name="Becker A."/>
            <person name="Gohl D.M."/>
            <person name="Silverstein K.A.T."/>
            <person name="Koren S."/>
            <person name="Bechman K.B."/>
            <person name="Herman A."/>
            <person name="Abrahante J.E."/>
            <person name="Garbe J."/>
        </authorList>
    </citation>
    <scope>NUCLEOTIDE SEQUENCE</scope>
    <source>
        <strain evidence="2">Duluth1</strain>
        <tissue evidence="2">Whole animal</tissue>
    </source>
</reference>